<dbReference type="Gene3D" id="1.10.275.10">
    <property type="entry name" value="Fumarase/aspartase (N-terminal domain)"/>
    <property type="match status" value="1"/>
</dbReference>
<dbReference type="EMBL" id="CMVM020000293">
    <property type="status" value="NOT_ANNOTATED_CDS"/>
    <property type="molecule type" value="Genomic_DNA"/>
</dbReference>
<protein>
    <submittedName>
        <fullName evidence="1">Uncharacterized protein</fullName>
    </submittedName>
</protein>
<evidence type="ECO:0000313" key="1">
    <source>
        <dbReference type="EnsemblMetazoa" id="OVOC9812.1"/>
    </source>
</evidence>
<accession>A0A8R1U180</accession>
<dbReference type="InterPro" id="IPR024083">
    <property type="entry name" value="Fumarase/histidase_N"/>
</dbReference>
<reference evidence="2" key="1">
    <citation type="submission" date="2013-10" db="EMBL/GenBank/DDBJ databases">
        <title>Genome sequencing of Onchocerca volvulus.</title>
        <authorList>
            <person name="Cotton J."/>
            <person name="Tsai J."/>
            <person name="Stanley E."/>
            <person name="Tracey A."/>
            <person name="Holroyd N."/>
            <person name="Lustigman S."/>
            <person name="Berriman M."/>
        </authorList>
    </citation>
    <scope>NUCLEOTIDE SEQUENCE</scope>
</reference>
<proteinExistence type="predicted"/>
<dbReference type="EnsemblMetazoa" id="OVOC9812.1">
    <property type="protein sequence ID" value="OVOC9812.1"/>
    <property type="gene ID" value="WBGene00246621"/>
</dbReference>
<dbReference type="Proteomes" id="UP000024404">
    <property type="component" value="Unassembled WGS sequence"/>
</dbReference>
<keyword evidence="2" id="KW-1185">Reference proteome</keyword>
<reference evidence="1" key="2">
    <citation type="submission" date="2022-06" db="UniProtKB">
        <authorList>
            <consortium name="EnsemblMetazoa"/>
        </authorList>
    </citation>
    <scope>IDENTIFICATION</scope>
</reference>
<sequence length="208" mass="23619">MIPGSSIHEEEEGKSLEFCGLDLKTDCFAHGKLYAAYSKVDKPDNLYIYTDSGTTKNILYPQIKVPIEHYWGAQTQRSLENFKIGIEKIPESLIKGLAAEVVSKRRQTCSPPKRSNLHINDKDLCSNSNSSEFQRSVFYFSILTGVFNFLISPTWKTNFKDTLRGWKIPFSGYKKAPLWSQEYVLLIAKAGASLLVCDYNKYAVLNLK</sequence>
<dbReference type="AlphaFoldDB" id="A0A8R1U180"/>
<evidence type="ECO:0000313" key="2">
    <source>
        <dbReference type="Proteomes" id="UP000024404"/>
    </source>
</evidence>
<organism evidence="1 2">
    <name type="scientific">Onchocerca volvulus</name>
    <dbReference type="NCBI Taxonomy" id="6282"/>
    <lineage>
        <taxon>Eukaryota</taxon>
        <taxon>Metazoa</taxon>
        <taxon>Ecdysozoa</taxon>
        <taxon>Nematoda</taxon>
        <taxon>Chromadorea</taxon>
        <taxon>Rhabditida</taxon>
        <taxon>Spirurina</taxon>
        <taxon>Spiruromorpha</taxon>
        <taxon>Filarioidea</taxon>
        <taxon>Onchocercidae</taxon>
        <taxon>Onchocerca</taxon>
    </lineage>
</organism>
<name>A0A8R1U180_ONCVO</name>